<comment type="similarity">
    <text evidence="2">Belongs to the MIP/aquaporin (TC 1.A.8) family.</text>
</comment>
<feature type="compositionally biased region" description="Basic and acidic residues" evidence="7">
    <location>
        <begin position="78"/>
        <end position="87"/>
    </location>
</feature>
<comment type="subcellular location">
    <subcellularLocation>
        <location evidence="1">Membrane</location>
        <topology evidence="1">Multi-pass membrane protein</topology>
    </subcellularLocation>
</comment>
<keyword evidence="4 8" id="KW-0812">Transmembrane</keyword>
<dbReference type="GO" id="GO:0005886">
    <property type="term" value="C:plasma membrane"/>
    <property type="evidence" value="ECO:0007669"/>
    <property type="project" value="TreeGrafter"/>
</dbReference>
<accession>A0A178ZMV2</accession>
<dbReference type="PANTHER" id="PTHR43829:SF24">
    <property type="entry name" value="MIP AQUAPORIN (EUROFUNG)"/>
    <property type="match status" value="1"/>
</dbReference>
<evidence type="ECO:0000256" key="6">
    <source>
        <dbReference type="ARBA" id="ARBA00023136"/>
    </source>
</evidence>
<feature type="transmembrane region" description="Helical" evidence="8">
    <location>
        <begin position="492"/>
        <end position="511"/>
    </location>
</feature>
<organism evidence="9 10">
    <name type="scientific">Fonsecaea erecta</name>
    <dbReference type="NCBI Taxonomy" id="1367422"/>
    <lineage>
        <taxon>Eukaryota</taxon>
        <taxon>Fungi</taxon>
        <taxon>Dikarya</taxon>
        <taxon>Ascomycota</taxon>
        <taxon>Pezizomycotina</taxon>
        <taxon>Eurotiomycetes</taxon>
        <taxon>Chaetothyriomycetidae</taxon>
        <taxon>Chaetothyriales</taxon>
        <taxon>Herpotrichiellaceae</taxon>
        <taxon>Fonsecaea</taxon>
    </lineage>
</organism>
<proteinExistence type="inferred from homology"/>
<dbReference type="PRINTS" id="PR00783">
    <property type="entry name" value="MINTRINSICP"/>
</dbReference>
<evidence type="ECO:0000313" key="10">
    <source>
        <dbReference type="Proteomes" id="UP000078343"/>
    </source>
</evidence>
<dbReference type="Proteomes" id="UP000078343">
    <property type="component" value="Unassembled WGS sequence"/>
</dbReference>
<evidence type="ECO:0000256" key="4">
    <source>
        <dbReference type="ARBA" id="ARBA00022692"/>
    </source>
</evidence>
<dbReference type="STRING" id="1367422.A0A178ZMV2"/>
<dbReference type="InterPro" id="IPR023271">
    <property type="entry name" value="Aquaporin-like"/>
</dbReference>
<dbReference type="GO" id="GO:0015250">
    <property type="term" value="F:water channel activity"/>
    <property type="evidence" value="ECO:0007669"/>
    <property type="project" value="TreeGrafter"/>
</dbReference>
<feature type="compositionally biased region" description="Basic and acidic residues" evidence="7">
    <location>
        <begin position="17"/>
        <end position="30"/>
    </location>
</feature>
<dbReference type="InterPro" id="IPR050363">
    <property type="entry name" value="MIP/Aquaporin"/>
</dbReference>
<keyword evidence="5 8" id="KW-1133">Transmembrane helix</keyword>
<evidence type="ECO:0000313" key="9">
    <source>
        <dbReference type="EMBL" id="OAP60801.1"/>
    </source>
</evidence>
<feature type="transmembrane region" description="Helical" evidence="8">
    <location>
        <begin position="523"/>
        <end position="547"/>
    </location>
</feature>
<name>A0A178ZMV2_9EURO</name>
<evidence type="ECO:0000256" key="8">
    <source>
        <dbReference type="SAM" id="Phobius"/>
    </source>
</evidence>
<feature type="transmembrane region" description="Helical" evidence="8">
    <location>
        <begin position="368"/>
        <end position="390"/>
    </location>
</feature>
<dbReference type="AlphaFoldDB" id="A0A178ZMV2"/>
<dbReference type="Pfam" id="PF00230">
    <property type="entry name" value="MIP"/>
    <property type="match status" value="1"/>
</dbReference>
<dbReference type="PANTHER" id="PTHR43829">
    <property type="entry name" value="AQUAPORIN OR AQUAGLYCEROPORIN RELATED"/>
    <property type="match status" value="1"/>
</dbReference>
<comment type="caution">
    <text evidence="9">The sequence shown here is derived from an EMBL/GenBank/DDBJ whole genome shotgun (WGS) entry which is preliminary data.</text>
</comment>
<evidence type="ECO:0000256" key="7">
    <source>
        <dbReference type="SAM" id="MobiDB-lite"/>
    </source>
</evidence>
<evidence type="ECO:0008006" key="11">
    <source>
        <dbReference type="Google" id="ProtNLM"/>
    </source>
</evidence>
<evidence type="ECO:0000256" key="5">
    <source>
        <dbReference type="ARBA" id="ARBA00022989"/>
    </source>
</evidence>
<dbReference type="GeneID" id="30009971"/>
<evidence type="ECO:0000256" key="2">
    <source>
        <dbReference type="ARBA" id="ARBA00006175"/>
    </source>
</evidence>
<dbReference type="GO" id="GO:0015254">
    <property type="term" value="F:glycerol channel activity"/>
    <property type="evidence" value="ECO:0007669"/>
    <property type="project" value="TreeGrafter"/>
</dbReference>
<feature type="compositionally biased region" description="Polar residues" evidence="7">
    <location>
        <begin position="1"/>
        <end position="11"/>
    </location>
</feature>
<reference evidence="9 10" key="1">
    <citation type="submission" date="2016-04" db="EMBL/GenBank/DDBJ databases">
        <title>Draft genome of Fonsecaea erecta CBS 125763.</title>
        <authorList>
            <person name="Weiss V.A."/>
            <person name="Vicente V.A."/>
            <person name="Raittz R.T."/>
            <person name="Moreno L.F."/>
            <person name="De Souza E.M."/>
            <person name="Pedrosa F.O."/>
            <person name="Steffens M.B."/>
            <person name="Faoro H."/>
            <person name="Tadra-Sfeir M.Z."/>
            <person name="Najafzadeh M.J."/>
            <person name="Felipe M.S."/>
            <person name="Teixeira M."/>
            <person name="Sun J."/>
            <person name="Xi L."/>
            <person name="Gomes R."/>
            <person name="De Azevedo C.M."/>
            <person name="Salgado C.G."/>
            <person name="Da Silva M.B."/>
            <person name="Nascimento M.F."/>
            <person name="Queiroz-Telles F."/>
            <person name="Attili D.S."/>
            <person name="Gorbushina A."/>
        </authorList>
    </citation>
    <scope>NUCLEOTIDE SEQUENCE [LARGE SCALE GENOMIC DNA]</scope>
    <source>
        <strain evidence="9 10">CBS 125763</strain>
    </source>
</reference>
<sequence>MENTEQATSPEGASRVPTRDTSRVLSRDYAEQNLSRSPSQNQSRARYTEFNFGPASLRHRISSLGTSPNPSPGPARTWGRDYAESSRRSVAIAAPSARGDATDTASRKFSLAGPAPLDTLAANQPYVDPGYTQLNPAYDQPVNVRPVWGLAKPLPRVLRPGMVPAKDELEKEVQEEEREDQQPVTADIEAGRIEPSLRLDKVSSQLDTIRREREISLYRSYQNQYQESPAFSPFAAGRRASEVPTETPYTRIRPEDTIEEEAGSEPHQAEELEPPELSLPEAVASVKQAREEEELKEVPYQDAVPLTAYQAEDEEIHNLHTYWSIIRLRFREPLAELLAIMVQYTLGFSANLSMTVSRGAAGANDTGAWAWGLATMIAIYIAGGISGAHLNPAISLMLYIYRGFPLQKMPMYIAAQMLGAFLAALIAFSIFRPGLNALELYLAQEPERLLVEQKSIGGFASASALPQASAISTVVLSNFLTFPRALWVDYGAAFLAELMGTAILTISVLALGDDTNAPPGAGMNAFIVGLLITVLGMAFGYITGLAMNPARDFGPRLAMLTLGYGTPKTLFADGYWLKVAWLGPISGAILGGFLYDAAIFVGGESPVNYPTRRIRRAARKWRKRWKARMNFRRAKREAYMPRG</sequence>
<gene>
    <name evidence="9" type="ORF">AYL99_05803</name>
</gene>
<dbReference type="RefSeq" id="XP_018694168.1">
    <property type="nucleotide sequence ID" value="XM_018837315.1"/>
</dbReference>
<feature type="compositionally biased region" description="Polar residues" evidence="7">
    <location>
        <begin position="32"/>
        <end position="45"/>
    </location>
</feature>
<feature type="region of interest" description="Disordered" evidence="7">
    <location>
        <begin position="1"/>
        <end position="105"/>
    </location>
</feature>
<keyword evidence="10" id="KW-1185">Reference proteome</keyword>
<dbReference type="CDD" id="cd00333">
    <property type="entry name" value="MIP"/>
    <property type="match status" value="1"/>
</dbReference>
<dbReference type="Gene3D" id="1.20.1080.10">
    <property type="entry name" value="Glycerol uptake facilitator protein"/>
    <property type="match status" value="1"/>
</dbReference>
<keyword evidence="6 8" id="KW-0472">Membrane</keyword>
<feature type="region of interest" description="Disordered" evidence="7">
    <location>
        <begin position="255"/>
        <end position="274"/>
    </location>
</feature>
<evidence type="ECO:0000256" key="3">
    <source>
        <dbReference type="ARBA" id="ARBA00022448"/>
    </source>
</evidence>
<evidence type="ECO:0000256" key="1">
    <source>
        <dbReference type="ARBA" id="ARBA00004141"/>
    </source>
</evidence>
<dbReference type="EMBL" id="LVYI01000004">
    <property type="protein sequence ID" value="OAP60801.1"/>
    <property type="molecule type" value="Genomic_DNA"/>
</dbReference>
<feature type="region of interest" description="Disordered" evidence="7">
    <location>
        <begin position="169"/>
        <end position="192"/>
    </location>
</feature>
<dbReference type="OrthoDB" id="3222at2759"/>
<dbReference type="SUPFAM" id="SSF81338">
    <property type="entry name" value="Aquaporin-like"/>
    <property type="match status" value="1"/>
</dbReference>
<dbReference type="InterPro" id="IPR000425">
    <property type="entry name" value="MIP"/>
</dbReference>
<feature type="transmembrane region" description="Helical" evidence="8">
    <location>
        <begin position="337"/>
        <end position="356"/>
    </location>
</feature>
<protein>
    <recommendedName>
        <fullName evidence="11">Aquaporin</fullName>
    </recommendedName>
</protein>
<feature type="transmembrane region" description="Helical" evidence="8">
    <location>
        <begin position="411"/>
        <end position="431"/>
    </location>
</feature>
<keyword evidence="3" id="KW-0813">Transport</keyword>